<dbReference type="InterPro" id="IPR024079">
    <property type="entry name" value="MetalloPept_cat_dom_sf"/>
</dbReference>
<dbReference type="PANTHER" id="PTHR11733">
    <property type="entry name" value="ZINC METALLOPROTEASE FAMILY M13 NEPRILYSIN-RELATED"/>
    <property type="match status" value="1"/>
</dbReference>
<name>A0AAQ4FIC9_AMBAM</name>
<dbReference type="SUPFAM" id="SSF55486">
    <property type="entry name" value="Metalloproteases ('zincins'), catalytic domain"/>
    <property type="match status" value="1"/>
</dbReference>
<comment type="similarity">
    <text evidence="1">Belongs to the peptidase M13 family.</text>
</comment>
<accession>A0AAQ4FIC9</accession>
<dbReference type="AlphaFoldDB" id="A0AAQ4FIC9"/>
<proteinExistence type="inferred from homology"/>
<dbReference type="Proteomes" id="UP001321473">
    <property type="component" value="Unassembled WGS sequence"/>
</dbReference>
<keyword evidence="4" id="KW-1185">Reference proteome</keyword>
<dbReference type="Pfam" id="PF01431">
    <property type="entry name" value="Peptidase_M13"/>
    <property type="match status" value="1"/>
</dbReference>
<dbReference type="GO" id="GO:0005886">
    <property type="term" value="C:plasma membrane"/>
    <property type="evidence" value="ECO:0007669"/>
    <property type="project" value="TreeGrafter"/>
</dbReference>
<comment type="caution">
    <text evidence="3">The sequence shown here is derived from an EMBL/GenBank/DDBJ whole genome shotgun (WGS) entry which is preliminary data.</text>
</comment>
<dbReference type="InterPro" id="IPR042089">
    <property type="entry name" value="Peptidase_M13_dom_2"/>
</dbReference>
<dbReference type="EMBL" id="JARKHS020002650">
    <property type="protein sequence ID" value="KAK8786563.1"/>
    <property type="molecule type" value="Genomic_DNA"/>
</dbReference>
<evidence type="ECO:0000256" key="1">
    <source>
        <dbReference type="ARBA" id="ARBA00007357"/>
    </source>
</evidence>
<protein>
    <recommendedName>
        <fullName evidence="2">Peptidase M13 C-terminal domain-containing protein</fullName>
    </recommendedName>
</protein>
<evidence type="ECO:0000313" key="3">
    <source>
        <dbReference type="EMBL" id="KAK8786563.1"/>
    </source>
</evidence>
<organism evidence="3 4">
    <name type="scientific">Amblyomma americanum</name>
    <name type="common">Lone star tick</name>
    <dbReference type="NCBI Taxonomy" id="6943"/>
    <lineage>
        <taxon>Eukaryota</taxon>
        <taxon>Metazoa</taxon>
        <taxon>Ecdysozoa</taxon>
        <taxon>Arthropoda</taxon>
        <taxon>Chelicerata</taxon>
        <taxon>Arachnida</taxon>
        <taxon>Acari</taxon>
        <taxon>Parasitiformes</taxon>
        <taxon>Ixodida</taxon>
        <taxon>Ixodoidea</taxon>
        <taxon>Ixodidae</taxon>
        <taxon>Amblyomminae</taxon>
        <taxon>Amblyomma</taxon>
    </lineage>
</organism>
<dbReference type="InterPro" id="IPR018497">
    <property type="entry name" value="Peptidase_M13_C"/>
</dbReference>
<dbReference type="Gene3D" id="1.10.1380.10">
    <property type="entry name" value="Neutral endopeptidase , domain2"/>
    <property type="match status" value="1"/>
</dbReference>
<dbReference type="Gene3D" id="3.40.390.10">
    <property type="entry name" value="Collagenase (Catalytic Domain)"/>
    <property type="match status" value="1"/>
</dbReference>
<gene>
    <name evidence="3" type="ORF">V5799_023659</name>
</gene>
<dbReference type="PROSITE" id="PS51885">
    <property type="entry name" value="NEPRILYSIN"/>
    <property type="match status" value="1"/>
</dbReference>
<dbReference type="PRINTS" id="PR00786">
    <property type="entry name" value="NEPRILYSIN"/>
</dbReference>
<evidence type="ECO:0000259" key="2">
    <source>
        <dbReference type="Pfam" id="PF01431"/>
    </source>
</evidence>
<dbReference type="PANTHER" id="PTHR11733:SF167">
    <property type="entry name" value="FI17812P1-RELATED"/>
    <property type="match status" value="1"/>
</dbReference>
<sequence>MHLTPAHCTKLQMAIHKLDEIWMHTNYHKYRNEVNLARFYQDFIQLYDQNLDSMALATRIVQSEDVAHWDRLIKLYTNNTYKSSTLVVLVDNVTAVAKVLVDTSHLARDDARLLMSWSIVHRLMFLAHGKEMIRQGNLVFGGGPEAITELCYDQLIHIMALAVSKRYFRKSTRLMNDLVEALVRKATTTAWFKEPVRNLTLLKAANLSLTVGLPEELIDDAYVEALFADFPEAHGNFFTPYVESYRIVTKRSVRGNYTGENYKTVEANAFYHPRSNGIWVFSGILQPPFFFFNAPPAMNYGGIGVVLAHEIMHGNDISRITFNNLGRRVIKNRNSAVMKEFDRRVLCLRGSYQKVAGSNRQQHGIQRSAVAIHITNGR</sequence>
<dbReference type="InterPro" id="IPR000718">
    <property type="entry name" value="Peptidase_M13"/>
</dbReference>
<evidence type="ECO:0000313" key="4">
    <source>
        <dbReference type="Proteomes" id="UP001321473"/>
    </source>
</evidence>
<feature type="domain" description="Peptidase M13 C-terminal" evidence="2">
    <location>
        <begin position="268"/>
        <end position="360"/>
    </location>
</feature>
<reference evidence="3 4" key="1">
    <citation type="journal article" date="2023" name="Arcadia Sci">
        <title>De novo assembly of a long-read Amblyomma americanum tick genome.</title>
        <authorList>
            <person name="Chou S."/>
            <person name="Poskanzer K.E."/>
            <person name="Rollins M."/>
            <person name="Thuy-Boun P.S."/>
        </authorList>
    </citation>
    <scope>NUCLEOTIDE SEQUENCE [LARGE SCALE GENOMIC DNA]</scope>
    <source>
        <strain evidence="3">F_SG_1</strain>
        <tissue evidence="3">Salivary glands</tissue>
    </source>
</reference>
<dbReference type="GO" id="GO:0004222">
    <property type="term" value="F:metalloendopeptidase activity"/>
    <property type="evidence" value="ECO:0007669"/>
    <property type="project" value="InterPro"/>
</dbReference>
<dbReference type="GO" id="GO:0016485">
    <property type="term" value="P:protein processing"/>
    <property type="evidence" value="ECO:0007669"/>
    <property type="project" value="TreeGrafter"/>
</dbReference>